<dbReference type="PANTHER" id="PTHR19375">
    <property type="entry name" value="HEAT SHOCK PROTEIN 70KDA"/>
    <property type="match status" value="1"/>
</dbReference>
<dbReference type="GO" id="GO:0005524">
    <property type="term" value="F:ATP binding"/>
    <property type="evidence" value="ECO:0007669"/>
    <property type="project" value="UniProtKB-KW"/>
</dbReference>
<dbReference type="SUPFAM" id="SSF100920">
    <property type="entry name" value="Heat shock protein 70kD (HSP70), peptide-binding domain"/>
    <property type="match status" value="1"/>
</dbReference>
<dbReference type="STRING" id="930992.A0A0D0AZ52"/>
<dbReference type="EMBL" id="KN835224">
    <property type="protein sequence ID" value="KIK43009.1"/>
    <property type="molecule type" value="Genomic_DNA"/>
</dbReference>
<gene>
    <name evidence="3" type="ORF">CY34DRAFT_65403</name>
</gene>
<dbReference type="GO" id="GO:0140662">
    <property type="term" value="F:ATP-dependent protein folding chaperone"/>
    <property type="evidence" value="ECO:0007669"/>
    <property type="project" value="InterPro"/>
</dbReference>
<reference evidence="4" key="2">
    <citation type="submission" date="2015-01" db="EMBL/GenBank/DDBJ databases">
        <title>Evolutionary Origins and Diversification of the Mycorrhizal Mutualists.</title>
        <authorList>
            <consortium name="DOE Joint Genome Institute"/>
            <consortium name="Mycorrhizal Genomics Consortium"/>
            <person name="Kohler A."/>
            <person name="Kuo A."/>
            <person name="Nagy L.G."/>
            <person name="Floudas D."/>
            <person name="Copeland A."/>
            <person name="Barry K.W."/>
            <person name="Cichocki N."/>
            <person name="Veneault-Fourrey C."/>
            <person name="LaButti K."/>
            <person name="Lindquist E.A."/>
            <person name="Lipzen A."/>
            <person name="Lundell T."/>
            <person name="Morin E."/>
            <person name="Murat C."/>
            <person name="Riley R."/>
            <person name="Ohm R."/>
            <person name="Sun H."/>
            <person name="Tunlid A."/>
            <person name="Henrissat B."/>
            <person name="Grigoriev I.V."/>
            <person name="Hibbett D.S."/>
            <person name="Martin F."/>
        </authorList>
    </citation>
    <scope>NUCLEOTIDE SEQUENCE [LARGE SCALE GENOMIC DNA]</scope>
    <source>
        <strain evidence="4">UH-Slu-Lm8-n1</strain>
    </source>
</reference>
<dbReference type="InterPro" id="IPR029047">
    <property type="entry name" value="HSP70_peptide-bd_sf"/>
</dbReference>
<reference evidence="3 4" key="1">
    <citation type="submission" date="2014-04" db="EMBL/GenBank/DDBJ databases">
        <authorList>
            <consortium name="DOE Joint Genome Institute"/>
            <person name="Kuo A."/>
            <person name="Ruytinx J."/>
            <person name="Rineau F."/>
            <person name="Colpaert J."/>
            <person name="Kohler A."/>
            <person name="Nagy L.G."/>
            <person name="Floudas D."/>
            <person name="Copeland A."/>
            <person name="Barry K.W."/>
            <person name="Cichocki N."/>
            <person name="Veneault-Fourrey C."/>
            <person name="LaButti K."/>
            <person name="Lindquist E.A."/>
            <person name="Lipzen A."/>
            <person name="Lundell T."/>
            <person name="Morin E."/>
            <person name="Murat C."/>
            <person name="Sun H."/>
            <person name="Tunlid A."/>
            <person name="Henrissat B."/>
            <person name="Grigoriev I.V."/>
            <person name="Hibbett D.S."/>
            <person name="Martin F."/>
            <person name="Nordberg H.P."/>
            <person name="Cantor M.N."/>
            <person name="Hua S.X."/>
        </authorList>
    </citation>
    <scope>NUCLEOTIDE SEQUENCE [LARGE SCALE GENOMIC DNA]</scope>
    <source>
        <strain evidence="3 4">UH-Slu-Lm8-n1</strain>
    </source>
</reference>
<evidence type="ECO:0000313" key="4">
    <source>
        <dbReference type="Proteomes" id="UP000054485"/>
    </source>
</evidence>
<keyword evidence="4" id="KW-1185">Reference proteome</keyword>
<dbReference type="InParanoid" id="A0A0D0AZ52"/>
<name>A0A0D0AZ52_9AGAM</name>
<organism evidence="3 4">
    <name type="scientific">Suillus luteus UH-Slu-Lm8-n1</name>
    <dbReference type="NCBI Taxonomy" id="930992"/>
    <lineage>
        <taxon>Eukaryota</taxon>
        <taxon>Fungi</taxon>
        <taxon>Dikarya</taxon>
        <taxon>Basidiomycota</taxon>
        <taxon>Agaricomycotina</taxon>
        <taxon>Agaricomycetes</taxon>
        <taxon>Agaricomycetidae</taxon>
        <taxon>Boletales</taxon>
        <taxon>Suillineae</taxon>
        <taxon>Suillaceae</taxon>
        <taxon>Suillus</taxon>
    </lineage>
</organism>
<dbReference type="OrthoDB" id="3260447at2759"/>
<dbReference type="Gene3D" id="2.60.34.10">
    <property type="entry name" value="Substrate Binding Domain Of DNAk, Chain A, domain 1"/>
    <property type="match status" value="1"/>
</dbReference>
<sequence length="85" mass="9035">AVPTKKSRTFSTFSGNQPGVLIQVYKGKCACTKDNNLPGKLLLSGIPPPPHSVPQIEVTFNIDANSILNVSASDKTTGKSNRIII</sequence>
<keyword evidence="1" id="KW-0547">Nucleotide-binding</keyword>
<evidence type="ECO:0000256" key="2">
    <source>
        <dbReference type="ARBA" id="ARBA00022840"/>
    </source>
</evidence>
<evidence type="ECO:0008006" key="5">
    <source>
        <dbReference type="Google" id="ProtNLM"/>
    </source>
</evidence>
<feature type="non-terminal residue" evidence="3">
    <location>
        <position position="85"/>
    </location>
</feature>
<feature type="non-terminal residue" evidence="3">
    <location>
        <position position="1"/>
    </location>
</feature>
<evidence type="ECO:0000313" key="3">
    <source>
        <dbReference type="EMBL" id="KIK43009.1"/>
    </source>
</evidence>
<dbReference type="InterPro" id="IPR013126">
    <property type="entry name" value="Hsp_70_fam"/>
</dbReference>
<accession>A0A0D0AZ52</accession>
<protein>
    <recommendedName>
        <fullName evidence="5">Heat shock protein 70</fullName>
    </recommendedName>
</protein>
<keyword evidence="2" id="KW-0067">ATP-binding</keyword>
<dbReference type="AlphaFoldDB" id="A0A0D0AZ52"/>
<evidence type="ECO:0000256" key="1">
    <source>
        <dbReference type="ARBA" id="ARBA00022741"/>
    </source>
</evidence>
<dbReference type="Pfam" id="PF00012">
    <property type="entry name" value="HSP70"/>
    <property type="match status" value="1"/>
</dbReference>
<proteinExistence type="predicted"/>
<dbReference type="Proteomes" id="UP000054485">
    <property type="component" value="Unassembled WGS sequence"/>
</dbReference>
<dbReference type="HOGENOM" id="CLU_005965_10_4_1"/>